<dbReference type="SUPFAM" id="SSF75625">
    <property type="entry name" value="YebC-like"/>
    <property type="match status" value="1"/>
</dbReference>
<comment type="subcellular location">
    <subcellularLocation>
        <location evidence="5">Cytoplasm</location>
    </subcellularLocation>
</comment>
<comment type="caution">
    <text evidence="8">The sequence shown here is derived from an EMBL/GenBank/DDBJ whole genome shotgun (WGS) entry which is preliminary data.</text>
</comment>
<evidence type="ECO:0000259" key="6">
    <source>
        <dbReference type="Pfam" id="PF01709"/>
    </source>
</evidence>
<dbReference type="Gene3D" id="1.10.10.200">
    <property type="match status" value="1"/>
</dbReference>
<feature type="domain" description="TACO1/YebC-like N-terminal" evidence="7">
    <location>
        <begin position="4"/>
        <end position="73"/>
    </location>
</feature>
<dbReference type="GO" id="GO:0003677">
    <property type="term" value="F:DNA binding"/>
    <property type="evidence" value="ECO:0007669"/>
    <property type="project" value="UniProtKB-UniRule"/>
</dbReference>
<keyword evidence="3 5" id="KW-0238">DNA-binding</keyword>
<dbReference type="Gene3D" id="3.30.70.980">
    <property type="match status" value="2"/>
</dbReference>
<evidence type="ECO:0000313" key="9">
    <source>
        <dbReference type="Proteomes" id="UP000539953"/>
    </source>
</evidence>
<sequence>MGRHFEVRAASMQKTANAKAKVYSRYSKEILVAAKNGDPDPDMNQALKKAIERAKANNVPNDVIKRAIDKAKSNTSENYSSARYEGFGNGGSTIIIDCLTDNPNRTIAYLRACFNKSHAKLGVSGSVSFGYEHLGVIVIQYDDEDAMMEALLDADIDLHDIEVEEGYMTITVDPTQLDDAKKVIEKLIPDVKFEVFEDKMVANDMVNLQGEDLELFQRLVKLLDDVDDVQHVYHNVENINEAA</sequence>
<dbReference type="Pfam" id="PF01709">
    <property type="entry name" value="Transcrip_reg"/>
    <property type="match status" value="1"/>
</dbReference>
<dbReference type="EMBL" id="JACHHK010000004">
    <property type="protein sequence ID" value="MBB5183291.1"/>
    <property type="molecule type" value="Genomic_DNA"/>
</dbReference>
<keyword evidence="9" id="KW-1185">Reference proteome</keyword>
<evidence type="ECO:0000256" key="4">
    <source>
        <dbReference type="ARBA" id="ARBA00023163"/>
    </source>
</evidence>
<dbReference type="InterPro" id="IPR029072">
    <property type="entry name" value="YebC-like"/>
</dbReference>
<dbReference type="GO" id="GO:0006355">
    <property type="term" value="P:regulation of DNA-templated transcription"/>
    <property type="evidence" value="ECO:0007669"/>
    <property type="project" value="UniProtKB-UniRule"/>
</dbReference>
<dbReference type="Pfam" id="PF20772">
    <property type="entry name" value="TACO1_YebC_N"/>
    <property type="match status" value="1"/>
</dbReference>
<evidence type="ECO:0000313" key="8">
    <source>
        <dbReference type="EMBL" id="MBB5183291.1"/>
    </source>
</evidence>
<reference evidence="8 9" key="1">
    <citation type="submission" date="2020-08" db="EMBL/GenBank/DDBJ databases">
        <title>Genomic Encyclopedia of Type Strains, Phase IV (KMG-IV): sequencing the most valuable type-strain genomes for metagenomic binning, comparative biology and taxonomic classification.</title>
        <authorList>
            <person name="Goeker M."/>
        </authorList>
    </citation>
    <scope>NUCLEOTIDE SEQUENCE [LARGE SCALE GENOMIC DNA]</scope>
    <source>
        <strain evidence="8 9">DSM 25799</strain>
    </source>
</reference>
<evidence type="ECO:0000256" key="1">
    <source>
        <dbReference type="ARBA" id="ARBA00008724"/>
    </source>
</evidence>
<accession>A0A7W8CX97</accession>
<dbReference type="HAMAP" id="MF_00693">
    <property type="entry name" value="Transcrip_reg_TACO1"/>
    <property type="match status" value="1"/>
</dbReference>
<dbReference type="InterPro" id="IPR026564">
    <property type="entry name" value="Transcrip_reg_TACO1-like_dom3"/>
</dbReference>
<dbReference type="PANTHER" id="PTHR12532:SF0">
    <property type="entry name" value="TRANSLATIONAL ACTIVATOR OF CYTOCHROME C OXIDASE 1"/>
    <property type="match status" value="1"/>
</dbReference>
<evidence type="ECO:0000256" key="3">
    <source>
        <dbReference type="ARBA" id="ARBA00023125"/>
    </source>
</evidence>
<dbReference type="GO" id="GO:0005829">
    <property type="term" value="C:cytosol"/>
    <property type="evidence" value="ECO:0007669"/>
    <property type="project" value="TreeGrafter"/>
</dbReference>
<proteinExistence type="inferred from homology"/>
<dbReference type="Proteomes" id="UP000539953">
    <property type="component" value="Unassembled WGS sequence"/>
</dbReference>
<keyword evidence="4 5" id="KW-0804">Transcription</keyword>
<name>A0A7W8CX97_9FIRM</name>
<keyword evidence="5" id="KW-0963">Cytoplasm</keyword>
<comment type="similarity">
    <text evidence="1 5">Belongs to the TACO1 family.</text>
</comment>
<evidence type="ECO:0000259" key="7">
    <source>
        <dbReference type="Pfam" id="PF20772"/>
    </source>
</evidence>
<gene>
    <name evidence="8" type="ORF">HNQ47_001312</name>
</gene>
<protein>
    <recommendedName>
        <fullName evidence="5">Probable transcriptional regulatory protein HNQ47_001312</fullName>
    </recommendedName>
</protein>
<evidence type="ECO:0000256" key="2">
    <source>
        <dbReference type="ARBA" id="ARBA00023015"/>
    </source>
</evidence>
<feature type="domain" description="TACO1/YebC-like second and third" evidence="6">
    <location>
        <begin position="79"/>
        <end position="236"/>
    </location>
</feature>
<keyword evidence="2 5" id="KW-0805">Transcription regulation</keyword>
<dbReference type="InterPro" id="IPR017856">
    <property type="entry name" value="Integrase-like_N"/>
</dbReference>
<evidence type="ECO:0000256" key="5">
    <source>
        <dbReference type="HAMAP-Rule" id="MF_00693"/>
    </source>
</evidence>
<dbReference type="NCBIfam" id="NF009044">
    <property type="entry name" value="PRK12378.1"/>
    <property type="match status" value="1"/>
</dbReference>
<dbReference type="InterPro" id="IPR002876">
    <property type="entry name" value="Transcrip_reg_TACO1-like"/>
</dbReference>
<dbReference type="AlphaFoldDB" id="A0A7W8CX97"/>
<dbReference type="PANTHER" id="PTHR12532">
    <property type="entry name" value="TRANSLATIONAL ACTIVATOR OF CYTOCHROME C OXIDASE 1"/>
    <property type="match status" value="1"/>
</dbReference>
<dbReference type="InterPro" id="IPR048300">
    <property type="entry name" value="TACO1_YebC-like_2nd/3rd_dom"/>
</dbReference>
<dbReference type="InterPro" id="IPR049083">
    <property type="entry name" value="TACO1_YebC_N"/>
</dbReference>
<organism evidence="8 9">
    <name type="scientific">Catenisphaera adipataccumulans</name>
    <dbReference type="NCBI Taxonomy" id="700500"/>
    <lineage>
        <taxon>Bacteria</taxon>
        <taxon>Bacillati</taxon>
        <taxon>Bacillota</taxon>
        <taxon>Erysipelotrichia</taxon>
        <taxon>Erysipelotrichales</taxon>
        <taxon>Erysipelotrichaceae</taxon>
        <taxon>Catenisphaera</taxon>
    </lineage>
</organism>
<dbReference type="RefSeq" id="WP_183328586.1">
    <property type="nucleotide sequence ID" value="NZ_JACHHK010000004.1"/>
</dbReference>